<evidence type="ECO:0000313" key="1">
    <source>
        <dbReference type="EMBL" id="MDY0746389.1"/>
    </source>
</evidence>
<evidence type="ECO:0008006" key="3">
    <source>
        <dbReference type="Google" id="ProtNLM"/>
    </source>
</evidence>
<organism evidence="1 2">
    <name type="scientific">Roseateles agri</name>
    <dbReference type="NCBI Taxonomy" id="3098619"/>
    <lineage>
        <taxon>Bacteria</taxon>
        <taxon>Pseudomonadati</taxon>
        <taxon>Pseudomonadota</taxon>
        <taxon>Betaproteobacteria</taxon>
        <taxon>Burkholderiales</taxon>
        <taxon>Sphaerotilaceae</taxon>
        <taxon>Roseateles</taxon>
    </lineage>
</organism>
<proteinExistence type="predicted"/>
<dbReference type="Proteomes" id="UP001285263">
    <property type="component" value="Unassembled WGS sequence"/>
</dbReference>
<protein>
    <recommendedName>
        <fullName evidence="3">DUF2384 domain-containing protein</fullName>
    </recommendedName>
</protein>
<reference evidence="1 2" key="1">
    <citation type="submission" date="2023-11" db="EMBL/GenBank/DDBJ databases">
        <title>Paucibacter sp. nov., isolated from fresh soil in Korea.</title>
        <authorList>
            <person name="Le N.T.T."/>
        </authorList>
    </citation>
    <scope>NUCLEOTIDE SEQUENCE [LARGE SCALE GENOMIC DNA]</scope>
    <source>
        <strain evidence="1 2">R3-3</strain>
    </source>
</reference>
<dbReference type="EMBL" id="JAXCLA010000005">
    <property type="protein sequence ID" value="MDY0746389.1"/>
    <property type="molecule type" value="Genomic_DNA"/>
</dbReference>
<comment type="caution">
    <text evidence="1">The sequence shown here is derived from an EMBL/GenBank/DDBJ whole genome shotgun (WGS) entry which is preliminary data.</text>
</comment>
<gene>
    <name evidence="1" type="ORF">SNE35_17890</name>
</gene>
<evidence type="ECO:0000313" key="2">
    <source>
        <dbReference type="Proteomes" id="UP001285263"/>
    </source>
</evidence>
<keyword evidence="2" id="KW-1185">Reference proteome</keyword>
<dbReference type="RefSeq" id="WP_320424297.1">
    <property type="nucleotide sequence ID" value="NZ_JAXCLA010000005.1"/>
</dbReference>
<accession>A0ABU5DJC0</accession>
<sequence>MRHPSFAPSLPPAACQMRIGGLCAGEHFRKMPRERGLAELRSAFQRCGGLASGDELAGLVRPHWDQAVSTVARWIVTRSVLAVSWQAQTLLPLFQFEGPTMLLRGCMPAVLAELAPVYDEWDLALWFAEPNTWLDGAVPAELVARRPAAVLEAARADRFVARG</sequence>
<name>A0ABU5DJC0_9BURK</name>